<protein>
    <submittedName>
        <fullName evidence="2">Uncharacterized protein</fullName>
    </submittedName>
</protein>
<evidence type="ECO:0000256" key="1">
    <source>
        <dbReference type="SAM" id="MobiDB-lite"/>
    </source>
</evidence>
<name>A0A812IDK9_9DINO</name>
<feature type="region of interest" description="Disordered" evidence="1">
    <location>
        <begin position="35"/>
        <end position="66"/>
    </location>
</feature>
<gene>
    <name evidence="2" type="ORF">SNAT2548_LOCUS4171</name>
</gene>
<dbReference type="AlphaFoldDB" id="A0A812IDK9"/>
<comment type="caution">
    <text evidence="2">The sequence shown here is derived from an EMBL/GenBank/DDBJ whole genome shotgun (WGS) entry which is preliminary data.</text>
</comment>
<keyword evidence="3" id="KW-1185">Reference proteome</keyword>
<proteinExistence type="predicted"/>
<dbReference type="EMBL" id="CAJNDS010000258">
    <property type="protein sequence ID" value="CAE7034765.1"/>
    <property type="molecule type" value="Genomic_DNA"/>
</dbReference>
<dbReference type="Proteomes" id="UP000604046">
    <property type="component" value="Unassembled WGS sequence"/>
</dbReference>
<sequence length="98" mass="10787">MSGFPRSPSARMRTRSEDACLTGLRPAVRSSLVHRQTHCHRVSTTTTRARPMLARTATQEGPASPVAVVPRRGARWWWQLPSCREVEPGGTEAPSTPP</sequence>
<organism evidence="2 3">
    <name type="scientific">Symbiodinium natans</name>
    <dbReference type="NCBI Taxonomy" id="878477"/>
    <lineage>
        <taxon>Eukaryota</taxon>
        <taxon>Sar</taxon>
        <taxon>Alveolata</taxon>
        <taxon>Dinophyceae</taxon>
        <taxon>Suessiales</taxon>
        <taxon>Symbiodiniaceae</taxon>
        <taxon>Symbiodinium</taxon>
    </lineage>
</organism>
<reference evidence="2" key="1">
    <citation type="submission" date="2021-02" db="EMBL/GenBank/DDBJ databases">
        <authorList>
            <person name="Dougan E. K."/>
            <person name="Rhodes N."/>
            <person name="Thang M."/>
            <person name="Chan C."/>
        </authorList>
    </citation>
    <scope>NUCLEOTIDE SEQUENCE</scope>
</reference>
<evidence type="ECO:0000313" key="3">
    <source>
        <dbReference type="Proteomes" id="UP000604046"/>
    </source>
</evidence>
<accession>A0A812IDK9</accession>
<evidence type="ECO:0000313" key="2">
    <source>
        <dbReference type="EMBL" id="CAE7034765.1"/>
    </source>
</evidence>